<evidence type="ECO:0000313" key="1">
    <source>
        <dbReference type="EMBL" id="AKU94451.1"/>
    </source>
</evidence>
<protein>
    <submittedName>
        <fullName evidence="1">Uncharacterized protein</fullName>
    </submittedName>
</protein>
<keyword evidence="2" id="KW-1185">Reference proteome</keyword>
<evidence type="ECO:0000313" key="2">
    <source>
        <dbReference type="Proteomes" id="UP000064967"/>
    </source>
</evidence>
<gene>
    <name evidence="1" type="ORF">AKJ09_01115</name>
</gene>
<dbReference type="Proteomes" id="UP000064967">
    <property type="component" value="Chromosome"/>
</dbReference>
<accession>A0A0K1PM29</accession>
<dbReference type="AlphaFoldDB" id="A0A0K1PM29"/>
<dbReference type="KEGG" id="llu:AKJ09_01115"/>
<dbReference type="STRING" id="1391654.AKJ09_01115"/>
<sequence>MGAGCKDLDPPPPAPFNIYVKVESDPGRPVSGAVVTRNSNTLATTGPDGRAMLTLHGAEGENTDVNLKCPDTFQSPTKPIAIKLTRFADPKKVPEYAVSCPPMVRHVVVAVKTENGPNLPVMYLNRMVTRTDASGTAHFLLEVAPGAQFVVSLDTSENPRLKPQAPSKPFAVGQSDEIVLWEQKFEEEKVRHYVPVPRRALPRALN</sequence>
<name>A0A0K1PM29_9BACT</name>
<proteinExistence type="predicted"/>
<dbReference type="EMBL" id="CP012333">
    <property type="protein sequence ID" value="AKU94451.1"/>
    <property type="molecule type" value="Genomic_DNA"/>
</dbReference>
<organism evidence="1 2">
    <name type="scientific">Labilithrix luteola</name>
    <dbReference type="NCBI Taxonomy" id="1391654"/>
    <lineage>
        <taxon>Bacteria</taxon>
        <taxon>Pseudomonadati</taxon>
        <taxon>Myxococcota</taxon>
        <taxon>Polyangia</taxon>
        <taxon>Polyangiales</taxon>
        <taxon>Labilitrichaceae</taxon>
        <taxon>Labilithrix</taxon>
    </lineage>
</organism>
<reference evidence="1 2" key="1">
    <citation type="submission" date="2015-08" db="EMBL/GenBank/DDBJ databases">
        <authorList>
            <person name="Babu N.S."/>
            <person name="Beckwith C.J."/>
            <person name="Beseler K.G."/>
            <person name="Brison A."/>
            <person name="Carone J.V."/>
            <person name="Caskin T.P."/>
            <person name="Diamond M."/>
            <person name="Durham M.E."/>
            <person name="Foxe J.M."/>
            <person name="Go M."/>
            <person name="Henderson B.A."/>
            <person name="Jones I.B."/>
            <person name="McGettigan J.A."/>
            <person name="Micheletti S.J."/>
            <person name="Nasrallah M.E."/>
            <person name="Ortiz D."/>
            <person name="Piller C.R."/>
            <person name="Privatt S.R."/>
            <person name="Schneider S.L."/>
            <person name="Sharp S."/>
            <person name="Smith T.C."/>
            <person name="Stanton J.D."/>
            <person name="Ullery H.E."/>
            <person name="Wilson R.J."/>
            <person name="Serrano M.G."/>
            <person name="Buck G."/>
            <person name="Lee V."/>
            <person name="Wang Y."/>
            <person name="Carvalho R."/>
            <person name="Voegtly L."/>
            <person name="Shi R."/>
            <person name="Duckworth R."/>
            <person name="Johnson A."/>
            <person name="Loviza R."/>
            <person name="Walstead R."/>
            <person name="Shah Z."/>
            <person name="Kiflezghi M."/>
            <person name="Wade K."/>
            <person name="Ball S.L."/>
            <person name="Bradley K.W."/>
            <person name="Asai D.J."/>
            <person name="Bowman C.A."/>
            <person name="Russell D.A."/>
            <person name="Pope W.H."/>
            <person name="Jacobs-Sera D."/>
            <person name="Hendrix R.W."/>
            <person name="Hatfull G.F."/>
        </authorList>
    </citation>
    <scope>NUCLEOTIDE SEQUENCE [LARGE SCALE GENOMIC DNA]</scope>
    <source>
        <strain evidence="1 2">DSM 27648</strain>
    </source>
</reference>